<feature type="region of interest" description="Disordered" evidence="5">
    <location>
        <begin position="687"/>
        <end position="722"/>
    </location>
</feature>
<feature type="coiled-coil region" evidence="4">
    <location>
        <begin position="626"/>
        <end position="656"/>
    </location>
</feature>
<dbReference type="InterPro" id="IPR001611">
    <property type="entry name" value="Leu-rich_rpt"/>
</dbReference>
<dbReference type="CTD" id="55282"/>
<dbReference type="Proteomes" id="UP000515159">
    <property type="component" value="Chromosome 4"/>
</dbReference>
<keyword evidence="3 4" id="KW-0175">Coiled coil</keyword>
<dbReference type="PANTHER" id="PTHR23311:SF6">
    <property type="entry name" value="LEUCINE-RICH REPEAT-CONTAINING PROTEIN 36"/>
    <property type="match status" value="1"/>
</dbReference>
<dbReference type="Gene3D" id="3.80.10.10">
    <property type="entry name" value="Ribonuclease Inhibitor"/>
    <property type="match status" value="1"/>
</dbReference>
<evidence type="ECO:0000313" key="7">
    <source>
        <dbReference type="RefSeq" id="XP_033796979.1"/>
    </source>
</evidence>
<dbReference type="RefSeq" id="XP_033796979.1">
    <property type="nucleotide sequence ID" value="XM_033941088.1"/>
</dbReference>
<organism evidence="6 7">
    <name type="scientific">Geotrypetes seraphini</name>
    <name type="common">Gaboon caecilian</name>
    <name type="synonym">Caecilia seraphini</name>
    <dbReference type="NCBI Taxonomy" id="260995"/>
    <lineage>
        <taxon>Eukaryota</taxon>
        <taxon>Metazoa</taxon>
        <taxon>Chordata</taxon>
        <taxon>Craniata</taxon>
        <taxon>Vertebrata</taxon>
        <taxon>Euteleostomi</taxon>
        <taxon>Amphibia</taxon>
        <taxon>Gymnophiona</taxon>
        <taxon>Geotrypetes</taxon>
    </lineage>
</organism>
<accession>A0A6P8QJN0</accession>
<evidence type="ECO:0000256" key="3">
    <source>
        <dbReference type="ARBA" id="ARBA00023054"/>
    </source>
</evidence>
<name>A0A6P8QJN0_GEOSA</name>
<evidence type="ECO:0000256" key="2">
    <source>
        <dbReference type="ARBA" id="ARBA00022737"/>
    </source>
</evidence>
<proteinExistence type="predicted"/>
<reference evidence="7" key="1">
    <citation type="submission" date="2025-08" db="UniProtKB">
        <authorList>
            <consortium name="RefSeq"/>
        </authorList>
    </citation>
    <scope>IDENTIFICATION</scope>
</reference>
<dbReference type="KEGG" id="gsh:117359016"/>
<gene>
    <name evidence="7" type="primary">LRRC36</name>
</gene>
<dbReference type="InterPro" id="IPR055320">
    <property type="entry name" value="CEP72-like"/>
</dbReference>
<dbReference type="GeneID" id="117359016"/>
<keyword evidence="2" id="KW-0677">Repeat</keyword>
<dbReference type="InParanoid" id="A0A6P8QJN0"/>
<dbReference type="PANTHER" id="PTHR23311">
    <property type="entry name" value="HEAT SHOCK REGULATED 2"/>
    <property type="match status" value="1"/>
</dbReference>
<evidence type="ECO:0000256" key="1">
    <source>
        <dbReference type="ARBA" id="ARBA00022614"/>
    </source>
</evidence>
<dbReference type="OrthoDB" id="676979at2759"/>
<evidence type="ECO:0000256" key="4">
    <source>
        <dbReference type="SAM" id="Coils"/>
    </source>
</evidence>
<keyword evidence="1" id="KW-0433">Leucine-rich repeat</keyword>
<dbReference type="SUPFAM" id="SSF52058">
    <property type="entry name" value="L domain-like"/>
    <property type="match status" value="1"/>
</dbReference>
<dbReference type="Pfam" id="PF14580">
    <property type="entry name" value="LRR_9"/>
    <property type="match status" value="1"/>
</dbReference>
<dbReference type="FunCoup" id="A0A6P8QJN0">
    <property type="interactions" value="19"/>
</dbReference>
<dbReference type="AlphaFoldDB" id="A0A6P8QJN0"/>
<dbReference type="InterPro" id="IPR032675">
    <property type="entry name" value="LRR_dom_sf"/>
</dbReference>
<feature type="compositionally biased region" description="Low complexity" evidence="5">
    <location>
        <begin position="705"/>
        <end position="716"/>
    </location>
</feature>
<protein>
    <submittedName>
        <fullName evidence="7">Leucine-rich repeat-containing protein 36 isoform X1</fullName>
    </submittedName>
</protein>
<keyword evidence="6" id="KW-1185">Reference proteome</keyword>
<feature type="compositionally biased region" description="Polar residues" evidence="5">
    <location>
        <begin position="219"/>
        <end position="228"/>
    </location>
</feature>
<sequence>MFIVEHWLPRQFEMMALQEVSLSESWVWARAVEQGQKANKADMVEYLSLQGSYAKKIVSLEDAFKTFKNLQSLDLSRNLLTSLQGIEYLQSLRLLNLYYNNVESLFEVSRLKSLPALKELDLRLNPVTRNEVNYRFFVVHLLESLETLDDRIVRESEKKTAQQHFGLMKKEENMLSKDSKKDKMTETNILDVNLSAKLNLDTTLILDSIMSSAMESNKQWMSQMTQQRTEMKDPLKKSSMSSPTQLPGEKKGTPQAVQGQINQENEYRPLLSPSRSSLRCPGKLSLGRSKEGCRVTFAECSSLESSLEKGITSEGSNDISLTRTVYFNEKDKTLLPKTCISTSTPLKKETVQNSDDDRRSQKDCSTKLIDNLKPPLKSYYDETIKQQSGDQSSKEKLSKLSSDLCTTTQLNSDPLLSALVSDLNSLKSMQKYFSSDNLPEKSLSPFITATTFLPSNKDKELSSKRCLTPEKTMTLPYEPLFSSPKAETEQATRISIPMLSKLQPINKERETVLQKLLELVDRYWKGSGSLLNNQLFLAPARELLSSLIVSAPSTSMNGYGLEIPSVTSQRGYKHEDVESLMRKLEMLSEENCCLVYKIQQMEEVAASNSPVTGNQTQSPDELRHKNEQLRLQVEYLNQQLKQYKKLQDTMSLLQDSQRCLVSTNDFLLHQLSKDSYQSSITHPLSISQLTTEEKKNSKRHHLSEISDSSSSNNLDVSGKEKK</sequence>
<dbReference type="PROSITE" id="PS51450">
    <property type="entry name" value="LRR"/>
    <property type="match status" value="2"/>
</dbReference>
<evidence type="ECO:0000256" key="5">
    <source>
        <dbReference type="SAM" id="MobiDB-lite"/>
    </source>
</evidence>
<evidence type="ECO:0000313" key="6">
    <source>
        <dbReference type="Proteomes" id="UP000515159"/>
    </source>
</evidence>
<feature type="region of interest" description="Disordered" evidence="5">
    <location>
        <begin position="219"/>
        <end position="257"/>
    </location>
</feature>